<dbReference type="EMBL" id="BTGC01000003">
    <property type="protein sequence ID" value="GMM51029.1"/>
    <property type="molecule type" value="Genomic_DNA"/>
</dbReference>
<keyword evidence="3" id="KW-1185">Reference proteome</keyword>
<proteinExistence type="predicted"/>
<evidence type="ECO:0000259" key="1">
    <source>
        <dbReference type="Pfam" id="PF07919"/>
    </source>
</evidence>
<evidence type="ECO:0000313" key="2">
    <source>
        <dbReference type="EMBL" id="GMM51029.1"/>
    </source>
</evidence>
<accession>A0AAV5RHM8</accession>
<feature type="domain" description="Gryzun putative trafficking through Golgi" evidence="1">
    <location>
        <begin position="730"/>
        <end position="1016"/>
    </location>
</feature>
<protein>
    <recommendedName>
        <fullName evidence="1">Gryzun putative trafficking through Golgi domain-containing protein</fullName>
    </recommendedName>
</protein>
<dbReference type="Pfam" id="PF07919">
    <property type="entry name" value="Gryzun"/>
    <property type="match status" value="1"/>
</dbReference>
<evidence type="ECO:0000313" key="3">
    <source>
        <dbReference type="Proteomes" id="UP001362899"/>
    </source>
</evidence>
<dbReference type="InterPro" id="IPR012880">
    <property type="entry name" value="Gryzun"/>
</dbReference>
<gene>
    <name evidence="2" type="ORF">DASB73_019870</name>
</gene>
<organism evidence="2 3">
    <name type="scientific">Starmerella bacillaris</name>
    <name type="common">Yeast</name>
    <name type="synonym">Candida zemplinina</name>
    <dbReference type="NCBI Taxonomy" id="1247836"/>
    <lineage>
        <taxon>Eukaryota</taxon>
        <taxon>Fungi</taxon>
        <taxon>Dikarya</taxon>
        <taxon>Ascomycota</taxon>
        <taxon>Saccharomycotina</taxon>
        <taxon>Dipodascomycetes</taxon>
        <taxon>Dipodascales</taxon>
        <taxon>Trichomonascaceae</taxon>
        <taxon>Starmerella</taxon>
    </lineage>
</organism>
<reference evidence="2 3" key="1">
    <citation type="journal article" date="2023" name="Elife">
        <title>Identification of key yeast species and microbe-microbe interactions impacting larval growth of Drosophila in the wild.</title>
        <authorList>
            <person name="Mure A."/>
            <person name="Sugiura Y."/>
            <person name="Maeda R."/>
            <person name="Honda K."/>
            <person name="Sakurai N."/>
            <person name="Takahashi Y."/>
            <person name="Watada M."/>
            <person name="Katoh T."/>
            <person name="Gotoh A."/>
            <person name="Gotoh Y."/>
            <person name="Taniguchi I."/>
            <person name="Nakamura K."/>
            <person name="Hayashi T."/>
            <person name="Katayama T."/>
            <person name="Uemura T."/>
            <person name="Hattori Y."/>
        </authorList>
    </citation>
    <scope>NUCLEOTIDE SEQUENCE [LARGE SCALE GENOMIC DNA]</scope>
    <source>
        <strain evidence="2 3">SB-73</strain>
    </source>
</reference>
<dbReference type="PANTHER" id="PTHR14374">
    <property type="entry name" value="FOIE GRAS"/>
    <property type="match status" value="1"/>
</dbReference>
<dbReference type="PANTHER" id="PTHR14374:SF0">
    <property type="entry name" value="TRAFFICKING PROTEIN PARTICLE COMPLEX SUBUNIT 11"/>
    <property type="match status" value="1"/>
</dbReference>
<name>A0AAV5RHM8_STABA</name>
<dbReference type="Proteomes" id="UP001362899">
    <property type="component" value="Unassembled WGS sequence"/>
</dbReference>
<dbReference type="AlphaFoldDB" id="A0AAV5RHM8"/>
<sequence>MLERVVGYSASIMDSYDDCAALVLVSGIDGPSDLKECVTSEKEIEFTSRNIHNSKLQTEISSELLKLARPTNVNQLGASNKFFNMQFSNSIMVPEKVYPSKLSPRNPDCTDPVFSLSWIDKYLYTMPTTALVFYDQASNETEEIVITQKIMHLKSRLGRLNCKLIVVLVGSESESSVSVLSLKRKAGLTGRDDIFVLDENVANLHGFLESLMAIIYDHTTAYFDAKMNKIREKRKALMPPYDVMLWDIRFTLKLAFCAEFKKDERCSIKLFESAYDSLTLVFVKGAINTDSEEYYNGRQLLDLIAFKLVRKLVGQKAYSMFRLHIRTVHHIYELNSISLNSKCALKWSANQFASFAQLCTLIESNQVSSSSSLYSKAVPHVPAGLLWLEVAQFLSKLGDSDQIEESLDDGFSEDEKDSVDIRNAFLNSISGLSLLPRSKAFALVRYGEWLERTEPDAATEAYKSAQRLLGSNAWPNIESFLSKKLNDKLNLFLLNLSDELPNLKHESNTQIFKVSAAFQYQSTFIGREIKAQVTLFPQFDANLSLEWIKITDSIGSYNFTHLESKEEGDDAKLLVRDRECSLYIKKRQPITLEYSINPLEIGEITFVNVEFQTKGGFKQIIPIEESSKYWLKDNAINSRTKKHFAPSEDPLFVSVKSRPARIDIIDETVTVAAVDERMKFDFKLISHEEQDIEPQYVVYMDDDVIMKDSLKLSADGTPSFISGYIDVSNSGFELKFTLTFDTASDSIPVSLEYNKDIDVIIPFRANFSLKPEYFPQEWPAFFAQVTDIPDILRKWCLHSTILSLLTNVSTYVYDCKLVLENSNNIFELEQDDVAINEPIDHNAITTAKHKFTTKLNISSENSFTEKKLIDNVEARAHLELTWKRQGHETLNKYIFPSVRLNLPSVEPRILAVPTVTDSEIKVSYHIENLTPKILNFSITMASSAYFAFQGPKIMSLRMLPFSSYALNYQLITLGDGRIQNKRPLPELRVFDKTSKRTLVPIAGSPGIVVDQGSLFIII</sequence>
<comment type="caution">
    <text evidence="2">The sequence shown here is derived from an EMBL/GenBank/DDBJ whole genome shotgun (WGS) entry which is preliminary data.</text>
</comment>